<protein>
    <recommendedName>
        <fullName evidence="2">RepB-like DNA primase domain-containing protein</fullName>
    </recommendedName>
</protein>
<dbReference type="STRING" id="1285242.A6A04_20195"/>
<name>A0A178MI66_9PROT</name>
<sequence>MVQRNIPPDINGKIVIAAYGQNPTTGEAIIPHVEHFAPGDVAGQANAIRRMGETPHANVYMSLAIMQPDLVRGKKGSEQDIIGLFALSVDFDDEDAENWQRRLLVPPSFTLETSKGRYQAFYVLDKMLGPKEAKQIATSLVQSADSDPCGKDVCHVWRIAGTMNRPNKKKVTEGRSPDPQLVRTVYENSDQPASTDLLKYIFPPVSLPEPKKTKRTERKLPDDVPNIPEMDNPASMPPTLMAMFAEPIQEGMRSEHIATSYFKARSAGYSTRQIGEAFLANPSGAASRFEGSEPRLWADMNRLKAKWDSDNDPARLFGDSATKKPVVVVRSTDPESTVSATVAAIAGAGRDIYSRSGVTVAVVTDPTTGTTSTRTVQKAHLIELACSAATFVQSKPGDDTKKVVPCSSQIAEMILARPNSGFPPLRGITPCPIIDLKTGIVTDKAGYDAASMLYLDTADLRMPPLPDPSRDAATTALGRLGGLFRTFPWRSDVDRSVCLAGAITGVIRPSLPKAPGFGFNAHVAGSGKTYVVDTQSVLASGAKCIPITYTDAAELEKRIGSQLIAGMPYIFIDNVSKPIGGDLLNQLFTSESLQQRELGVSVTHTVSTCVSFWATGNNLTVEGDLTRRILIATLDPGCERPELREFSSDPVADAHAHRGQYVADCLTIIRAYIAAGRPRQAVPLGSFEVWSDTVRSALMWLGMADPIAVLERSRDDDPELSSHAAVIDALRPVMMDSAFTTAEIIGLVQPKAYNPAINRDELREALLTVAGAGGAVNSLRLGRWLGSRKGRIVNGHRIIQAGSSHSAKRWKIEAV</sequence>
<dbReference type="EMBL" id="LWQT01000076">
    <property type="protein sequence ID" value="OAN48330.1"/>
    <property type="molecule type" value="Genomic_DNA"/>
</dbReference>
<dbReference type="AlphaFoldDB" id="A0A178MI66"/>
<feature type="domain" description="RepB-like DNA primase" evidence="2">
    <location>
        <begin position="106"/>
        <end position="187"/>
    </location>
</feature>
<evidence type="ECO:0000256" key="1">
    <source>
        <dbReference type="SAM" id="MobiDB-lite"/>
    </source>
</evidence>
<evidence type="ECO:0000259" key="2">
    <source>
        <dbReference type="Pfam" id="PF16793"/>
    </source>
</evidence>
<accession>A0A178MI66</accession>
<dbReference type="Proteomes" id="UP000078428">
    <property type="component" value="Unassembled WGS sequence"/>
</dbReference>
<dbReference type="InterPro" id="IPR039459">
    <property type="entry name" value="RepB-like_DNA_primase_dom"/>
</dbReference>
<proteinExistence type="predicted"/>
<evidence type="ECO:0000313" key="4">
    <source>
        <dbReference type="Proteomes" id="UP000078428"/>
    </source>
</evidence>
<evidence type="ECO:0000313" key="3">
    <source>
        <dbReference type="EMBL" id="OAN48330.1"/>
    </source>
</evidence>
<keyword evidence="4" id="KW-1185">Reference proteome</keyword>
<feature type="region of interest" description="Disordered" evidence="1">
    <location>
        <begin position="208"/>
        <end position="237"/>
    </location>
</feature>
<reference evidence="3 4" key="1">
    <citation type="submission" date="2016-04" db="EMBL/GenBank/DDBJ databases">
        <title>Draft genome sequence of freshwater magnetotactic bacteria Magnetospirillum marisnigri SP-1 and Magnetospirillum moscoviense BB-1.</title>
        <authorList>
            <person name="Koziaeva V."/>
            <person name="Dziuba M.V."/>
            <person name="Ivanov T.M."/>
            <person name="Kuznetsov B."/>
            <person name="Grouzdev D.S."/>
        </authorList>
    </citation>
    <scope>NUCLEOTIDE SEQUENCE [LARGE SCALE GENOMIC DNA]</scope>
    <source>
        <strain evidence="3 4">SP-1</strain>
    </source>
</reference>
<comment type="caution">
    <text evidence="3">The sequence shown here is derived from an EMBL/GenBank/DDBJ whole genome shotgun (WGS) entry which is preliminary data.</text>
</comment>
<organism evidence="3 4">
    <name type="scientific">Paramagnetospirillum marisnigri</name>
    <dbReference type="NCBI Taxonomy" id="1285242"/>
    <lineage>
        <taxon>Bacteria</taxon>
        <taxon>Pseudomonadati</taxon>
        <taxon>Pseudomonadota</taxon>
        <taxon>Alphaproteobacteria</taxon>
        <taxon>Rhodospirillales</taxon>
        <taxon>Magnetospirillaceae</taxon>
        <taxon>Paramagnetospirillum</taxon>
    </lineage>
</organism>
<dbReference type="Pfam" id="PF16793">
    <property type="entry name" value="RepB_primase"/>
    <property type="match status" value="1"/>
</dbReference>
<gene>
    <name evidence="3" type="ORF">A6A04_20195</name>
</gene>
<dbReference type="Gene3D" id="3.30.70.1790">
    <property type="entry name" value="RepB DNA-primase, N-terminal domain"/>
    <property type="match status" value="1"/>
</dbReference>